<sequence length="360" mass="36902">MPTRRDILRAAAAAAAAMVARPAAAAASPQVVAPFLRDGLLPGLGRWSGHAAPDAHLDLPARVHAVAMHPDAARCVAVARRPGRFGVAVDLARFEQSLAFESTPGRHFFGHGLFAGGGDLFLTTENDYEAGRGVIGVRDVRRGFRAVAEWPSGGVGPHDLVTSADGRTLIVANGGIDMRPDTGRAKLNEGLIASSIARIAIGSGRLEALTTLDEAMASLSIRHLAVLAEGAVAFGCQETERDGMVRPLVGIVGIDGDRRWLEPPPGGWAVMAGYVGGVAADEAGRLVAATSPLGSLCGVWDAASGRCLAAVPLADCCAVAGLAQGFVMTGGHGGMVAIDGAEARPLLQADIGFDNHLAVV</sequence>
<gene>
    <name evidence="2" type="ORF">QO011_004282</name>
</gene>
<evidence type="ECO:0008006" key="4">
    <source>
        <dbReference type="Google" id="ProtNLM"/>
    </source>
</evidence>
<proteinExistence type="predicted"/>
<dbReference type="SUPFAM" id="SSF50969">
    <property type="entry name" value="YVTN repeat-like/Quinoprotein amine dehydrogenase"/>
    <property type="match status" value="1"/>
</dbReference>
<feature type="signal peptide" evidence="1">
    <location>
        <begin position="1"/>
        <end position="25"/>
    </location>
</feature>
<accession>A0ABU0JAH7</accession>
<protein>
    <recommendedName>
        <fullName evidence="4">DUF1513 domain-containing protein</fullName>
    </recommendedName>
</protein>
<organism evidence="2 3">
    <name type="scientific">Labrys wisconsinensis</name>
    <dbReference type="NCBI Taxonomy" id="425677"/>
    <lineage>
        <taxon>Bacteria</taxon>
        <taxon>Pseudomonadati</taxon>
        <taxon>Pseudomonadota</taxon>
        <taxon>Alphaproteobacteria</taxon>
        <taxon>Hyphomicrobiales</taxon>
        <taxon>Xanthobacteraceae</taxon>
        <taxon>Labrys</taxon>
    </lineage>
</organism>
<dbReference type="PIRSF" id="PIRSF028101">
    <property type="entry name" value="UCP028101"/>
    <property type="match status" value="1"/>
</dbReference>
<comment type="caution">
    <text evidence="2">The sequence shown here is derived from an EMBL/GenBank/DDBJ whole genome shotgun (WGS) entry which is preliminary data.</text>
</comment>
<keyword evidence="1" id="KW-0732">Signal</keyword>
<evidence type="ECO:0000313" key="3">
    <source>
        <dbReference type="Proteomes" id="UP001242480"/>
    </source>
</evidence>
<dbReference type="PROSITE" id="PS51318">
    <property type="entry name" value="TAT"/>
    <property type="match status" value="1"/>
</dbReference>
<name>A0ABU0JAH7_9HYPH</name>
<reference evidence="2 3" key="1">
    <citation type="submission" date="2023-07" db="EMBL/GenBank/DDBJ databases">
        <title>Genomic Encyclopedia of Type Strains, Phase IV (KMG-IV): sequencing the most valuable type-strain genomes for metagenomic binning, comparative biology and taxonomic classification.</title>
        <authorList>
            <person name="Goeker M."/>
        </authorList>
    </citation>
    <scope>NUCLEOTIDE SEQUENCE [LARGE SCALE GENOMIC DNA]</scope>
    <source>
        <strain evidence="2 3">DSM 19619</strain>
    </source>
</reference>
<dbReference type="EMBL" id="JAUSVX010000008">
    <property type="protein sequence ID" value="MDQ0471259.1"/>
    <property type="molecule type" value="Genomic_DNA"/>
</dbReference>
<dbReference type="RefSeq" id="WP_307276075.1">
    <property type="nucleotide sequence ID" value="NZ_JAUSVX010000008.1"/>
</dbReference>
<evidence type="ECO:0000256" key="1">
    <source>
        <dbReference type="SAM" id="SignalP"/>
    </source>
</evidence>
<keyword evidence="3" id="KW-1185">Reference proteome</keyword>
<dbReference type="InterPro" id="IPR011044">
    <property type="entry name" value="Quino_amine_DH_bsu"/>
</dbReference>
<dbReference type="Proteomes" id="UP001242480">
    <property type="component" value="Unassembled WGS sequence"/>
</dbReference>
<dbReference type="Pfam" id="PF07433">
    <property type="entry name" value="DUF1513"/>
    <property type="match status" value="1"/>
</dbReference>
<feature type="chain" id="PRO_5046156680" description="DUF1513 domain-containing protein" evidence="1">
    <location>
        <begin position="26"/>
        <end position="360"/>
    </location>
</feature>
<dbReference type="InterPro" id="IPR006311">
    <property type="entry name" value="TAT_signal"/>
</dbReference>
<dbReference type="InterPro" id="IPR008311">
    <property type="entry name" value="UCP028101"/>
</dbReference>
<evidence type="ECO:0000313" key="2">
    <source>
        <dbReference type="EMBL" id="MDQ0471259.1"/>
    </source>
</evidence>